<dbReference type="Proteomes" id="UP001058003">
    <property type="component" value="Chromosome"/>
</dbReference>
<dbReference type="GO" id="GO:0003824">
    <property type="term" value="F:catalytic activity"/>
    <property type="evidence" value="ECO:0007669"/>
    <property type="project" value="UniProtKB-ARBA"/>
</dbReference>
<dbReference type="SUPFAM" id="SSF52096">
    <property type="entry name" value="ClpP/crotonase"/>
    <property type="match status" value="1"/>
</dbReference>
<sequence>MPGPIGRCGPDGAGFLAGPSFAQHQTRFAEHFVLDRRDGILTVRVHHEGGAALWSRGLLNAWNLLLGEISADRDTELVIITGTGDAWLAGVDFASFAEPMHRWAGESIDEQYNDGVKLLERVVNDLDVPTIAAINGPGPRLELPLLCDLTLCTPDVVIGDGNFSAGSAPGDGLYLVLHELIGAKRANHMVYTGEGLRADQARDLGLINEVVPRRDLLPRATRLAENIMAKPRTARRMTHRLAARGWQRRMVADLRHAYAHQLLTMAGHQDRA</sequence>
<keyword evidence="3" id="KW-1185">Reference proteome</keyword>
<protein>
    <submittedName>
        <fullName evidence="2">Enoyl-CoA hydratase/isomerase family protein</fullName>
    </submittedName>
</protein>
<dbReference type="RefSeq" id="WP_052388379.1">
    <property type="nucleotide sequence ID" value="NZ_CP073767.1"/>
</dbReference>
<proteinExistence type="inferred from homology"/>
<dbReference type="CDD" id="cd06558">
    <property type="entry name" value="crotonase-like"/>
    <property type="match status" value="1"/>
</dbReference>
<gene>
    <name evidence="2" type="ORF">Daura_21235</name>
</gene>
<dbReference type="KEGG" id="daur:Daura_21235"/>
<dbReference type="EMBL" id="CP073767">
    <property type="protein sequence ID" value="UWZ58477.1"/>
    <property type="molecule type" value="Genomic_DNA"/>
</dbReference>
<dbReference type="Gene3D" id="3.90.226.10">
    <property type="entry name" value="2-enoyl-CoA Hydratase, Chain A, domain 1"/>
    <property type="match status" value="1"/>
</dbReference>
<dbReference type="PANTHER" id="PTHR43802">
    <property type="entry name" value="ENOYL-COA HYDRATASE"/>
    <property type="match status" value="1"/>
</dbReference>
<name>A0A9Q9IRH8_9ACTN</name>
<dbReference type="PANTHER" id="PTHR43802:SF1">
    <property type="entry name" value="IP11341P-RELATED"/>
    <property type="match status" value="1"/>
</dbReference>
<dbReference type="InterPro" id="IPR001753">
    <property type="entry name" value="Enoyl-CoA_hydra/iso"/>
</dbReference>
<reference evidence="2" key="1">
    <citation type="submission" date="2021-04" db="EMBL/GenBank/DDBJ databases">
        <title>Dactylosporangium aurantiacum NRRL B-8018 full assembly.</title>
        <authorList>
            <person name="Hartkoorn R.C."/>
            <person name="Beaudoing E."/>
            <person name="Hot D."/>
        </authorList>
    </citation>
    <scope>NUCLEOTIDE SEQUENCE</scope>
    <source>
        <strain evidence="2">NRRL B-8018</strain>
    </source>
</reference>
<evidence type="ECO:0000313" key="2">
    <source>
        <dbReference type="EMBL" id="UWZ58477.1"/>
    </source>
</evidence>
<organism evidence="2 3">
    <name type="scientific">Dactylosporangium aurantiacum</name>
    <dbReference type="NCBI Taxonomy" id="35754"/>
    <lineage>
        <taxon>Bacteria</taxon>
        <taxon>Bacillati</taxon>
        <taxon>Actinomycetota</taxon>
        <taxon>Actinomycetes</taxon>
        <taxon>Micromonosporales</taxon>
        <taxon>Micromonosporaceae</taxon>
        <taxon>Dactylosporangium</taxon>
    </lineage>
</organism>
<dbReference type="AlphaFoldDB" id="A0A9Q9IRH8"/>
<dbReference type="Pfam" id="PF00378">
    <property type="entry name" value="ECH_1"/>
    <property type="match status" value="1"/>
</dbReference>
<accession>A0A9Q9IRH8</accession>
<comment type="similarity">
    <text evidence="1">Belongs to the enoyl-CoA hydratase/isomerase family.</text>
</comment>
<dbReference type="InterPro" id="IPR029045">
    <property type="entry name" value="ClpP/crotonase-like_dom_sf"/>
</dbReference>
<evidence type="ECO:0000256" key="1">
    <source>
        <dbReference type="ARBA" id="ARBA00005254"/>
    </source>
</evidence>
<dbReference type="OrthoDB" id="9807606at2"/>
<evidence type="ECO:0000313" key="3">
    <source>
        <dbReference type="Proteomes" id="UP001058003"/>
    </source>
</evidence>